<dbReference type="PANTHER" id="PTHR31513:SF2">
    <property type="entry name" value="MRAZ"/>
    <property type="match status" value="1"/>
</dbReference>
<dbReference type="AlphaFoldDB" id="X6MJE3"/>
<evidence type="ECO:0008006" key="5">
    <source>
        <dbReference type="Google" id="ProtNLM"/>
    </source>
</evidence>
<evidence type="ECO:0000256" key="2">
    <source>
        <dbReference type="SAM" id="MobiDB-lite"/>
    </source>
</evidence>
<evidence type="ECO:0000256" key="1">
    <source>
        <dbReference type="SAM" id="Coils"/>
    </source>
</evidence>
<comment type="caution">
    <text evidence="3">The sequence shown here is derived from an EMBL/GenBank/DDBJ whole genome shotgun (WGS) entry which is preliminary data.</text>
</comment>
<dbReference type="Gene3D" id="3.30.40.10">
    <property type="entry name" value="Zinc/RING finger domain, C3HC4 (zinc finger)"/>
    <property type="match status" value="1"/>
</dbReference>
<organism evidence="3 4">
    <name type="scientific">Reticulomyxa filosa</name>
    <dbReference type="NCBI Taxonomy" id="46433"/>
    <lineage>
        <taxon>Eukaryota</taxon>
        <taxon>Sar</taxon>
        <taxon>Rhizaria</taxon>
        <taxon>Retaria</taxon>
        <taxon>Foraminifera</taxon>
        <taxon>Monothalamids</taxon>
        <taxon>Reticulomyxidae</taxon>
        <taxon>Reticulomyxa</taxon>
    </lineage>
</organism>
<accession>X6MJE3</accession>
<feature type="coiled-coil region" evidence="1">
    <location>
        <begin position="187"/>
        <end position="221"/>
    </location>
</feature>
<sequence length="604" mass="68263">MSSLQLTEENRTMNTDEKSTLDCYDKAWVLLLSGSEGSVKNYECFLCQQITKNPMEINCIQHTNEKMVIVGEDCLHQYLRENGQSCPIQKHSNCQYFKNTIIEQQIDNLSVICPRQYQFLVQGKKHNELDFRNEMDESKFICKYKGPIRDIEDHLKTSCTLMPLECRFKLFGCECVLYKHNYDDHMQAQMQNHLEMAMNQIQFLNQKMKDLSNALQEKADQIQLCQVFLELILFDLSLFPETIINKLKEVEELKSRLDDKEIVEKKSKELNLEIESGTNNTTDRNDLQENDKKNANEKMLYSPLENKEMEEDKQFIVLEALERTCQHLSEYFSFLPAFCSLINGKDFLLISENNKTIKLKNKEWNEYRFGIYLIGEKVTLTVDCDKYKDNDFGYLQIKTSHLLIKCNSSCIDCSELGFASDDGIGKGGQAMSNDWRIGGGAGYGTKGKEENNNELCFGKGGKCYGEETLLKQIHYGSGGGSGRDRNGDTLKGGRGGGIIHLIVQKHFVNYGVLKCKGGNGHGGYVCGGGGSGGSVLILLMSDSTQFQHILGTIICTGGNQFESCKNRGGNGRIAIHGMQIPPNDIHMINPRPFSTINSQKTSTV</sequence>
<evidence type="ECO:0000313" key="3">
    <source>
        <dbReference type="EMBL" id="ETO14133.1"/>
    </source>
</evidence>
<feature type="region of interest" description="Disordered" evidence="2">
    <location>
        <begin position="273"/>
        <end position="294"/>
    </location>
</feature>
<keyword evidence="4" id="KW-1185">Reference proteome</keyword>
<reference evidence="3 4" key="1">
    <citation type="journal article" date="2013" name="Curr. Biol.">
        <title>The Genome of the Foraminiferan Reticulomyxa filosa.</title>
        <authorList>
            <person name="Glockner G."/>
            <person name="Hulsmann N."/>
            <person name="Schleicher M."/>
            <person name="Noegel A.A."/>
            <person name="Eichinger L."/>
            <person name="Gallinger C."/>
            <person name="Pawlowski J."/>
            <person name="Sierra R."/>
            <person name="Euteneuer U."/>
            <person name="Pillet L."/>
            <person name="Moustafa A."/>
            <person name="Platzer M."/>
            <person name="Groth M."/>
            <person name="Szafranski K."/>
            <person name="Schliwa M."/>
        </authorList>
    </citation>
    <scope>NUCLEOTIDE SEQUENCE [LARGE SCALE GENOMIC DNA]</scope>
</reference>
<proteinExistence type="predicted"/>
<protein>
    <recommendedName>
        <fullName evidence="5">TRAF-type domain-containing protein</fullName>
    </recommendedName>
</protein>
<feature type="compositionally biased region" description="Basic and acidic residues" evidence="2">
    <location>
        <begin position="283"/>
        <end position="294"/>
    </location>
</feature>
<gene>
    <name evidence="3" type="ORF">RFI_23236</name>
</gene>
<dbReference type="Proteomes" id="UP000023152">
    <property type="component" value="Unassembled WGS sequence"/>
</dbReference>
<name>X6MJE3_RETFI</name>
<dbReference type="EMBL" id="ASPP01020194">
    <property type="protein sequence ID" value="ETO14133.1"/>
    <property type="molecule type" value="Genomic_DNA"/>
</dbReference>
<dbReference type="InterPro" id="IPR013083">
    <property type="entry name" value="Znf_RING/FYVE/PHD"/>
</dbReference>
<keyword evidence="1" id="KW-0175">Coiled coil</keyword>
<dbReference type="PANTHER" id="PTHR31513">
    <property type="entry name" value="EPHRIN TYPE-B RECEPTOR"/>
    <property type="match status" value="1"/>
</dbReference>
<evidence type="ECO:0000313" key="4">
    <source>
        <dbReference type="Proteomes" id="UP000023152"/>
    </source>
</evidence>